<accession>A0A316Z043</accession>
<dbReference type="PANTHER" id="PTHR10196">
    <property type="entry name" value="SUGAR KINASE"/>
    <property type="match status" value="1"/>
</dbReference>
<dbReference type="OrthoDB" id="1728974at2759"/>
<dbReference type="GO" id="GO:0004856">
    <property type="term" value="F:D-xylulokinase activity"/>
    <property type="evidence" value="ECO:0007669"/>
    <property type="project" value="TreeGrafter"/>
</dbReference>
<gene>
    <name evidence="3" type="ORF">FA09DRAFT_341603</name>
</gene>
<dbReference type="PANTHER" id="PTHR10196:SF57">
    <property type="entry name" value="XYLULOSE KINASE"/>
    <property type="match status" value="1"/>
</dbReference>
<evidence type="ECO:0000313" key="3">
    <source>
        <dbReference type="EMBL" id="PWN94879.1"/>
    </source>
</evidence>
<keyword evidence="4" id="KW-1185">Reference proteome</keyword>
<evidence type="ECO:0000256" key="1">
    <source>
        <dbReference type="ARBA" id="ARBA00022679"/>
    </source>
</evidence>
<proteinExistence type="predicted"/>
<reference evidence="3 4" key="1">
    <citation type="journal article" date="2018" name="Mol. Biol. Evol.">
        <title>Broad Genomic Sampling Reveals a Smut Pathogenic Ancestry of the Fungal Clade Ustilaginomycotina.</title>
        <authorList>
            <person name="Kijpornyongpan T."/>
            <person name="Mondo S.J."/>
            <person name="Barry K."/>
            <person name="Sandor L."/>
            <person name="Lee J."/>
            <person name="Lipzen A."/>
            <person name="Pangilinan J."/>
            <person name="LaButti K."/>
            <person name="Hainaut M."/>
            <person name="Henrissat B."/>
            <person name="Grigoriev I.V."/>
            <person name="Spatafora J.W."/>
            <person name="Aime M.C."/>
        </authorList>
    </citation>
    <scope>NUCLEOTIDE SEQUENCE [LARGE SCALE GENOMIC DNA]</scope>
    <source>
        <strain evidence="3 4">MCA 4186</strain>
    </source>
</reference>
<dbReference type="GO" id="GO:0005829">
    <property type="term" value="C:cytosol"/>
    <property type="evidence" value="ECO:0007669"/>
    <property type="project" value="TreeGrafter"/>
</dbReference>
<sequence>MASRRSSRGDASDTGVAGSAAARLVLAFELRQKDLSAVVIADASPEAIYADRVTFDEDFPEHLTKNGVYSAPRTEEHGPSSLMPVEMIVKALDLLLDRLHSAPHIRLSQVRAIGIAAVSPLAVFLAPQAAALLSSLHPSRRIHKQLGHDFFSVPFSSTPQDESTTSELLAIERALETACLPRESNSASEQASGFSFHLGTPGTDLVTKAKLRERRKLLHAELASRLGAVPDLAGFPAQLLKVRRGRAVGFVGEPGKAPAAWSNTAHITTAGGLLRALLVGRFESLAPCDAAATGIYNPHEASWDAMLLGIVSGDQESALRRMLATVHAIDAPGEVHASSWLVRRYGFAEDCIVAPALPLDVAAFIGLSPRPTDVGVSFGETDVLALPVRSFIADAQHQLLPNPLAAQDAAMPRWLAIVRWPGGGVARQIIRDVYTNGRWSTFRQLVNAVSVGGQVSLDDKRYALFDGAAKAFYKFEHGARVAELTDVRANARCVVEGQVLAMRAAASRLAHADAEPSGRQYGGTAGALSFDAHEWSHLPQRWLAWGKASANEAIAELFSLTLGAPLLCHEADVFAARSAADGIVEAQQPTRGSRPASAASSAATSLNASIASASRACVGAALFARSQLPKLASDPVTVEQPASLAQSA</sequence>
<protein>
    <recommendedName>
        <fullName evidence="5">Actin-like ATPase domain-containing protein</fullName>
    </recommendedName>
</protein>
<dbReference type="AlphaFoldDB" id="A0A316Z043"/>
<evidence type="ECO:0000256" key="2">
    <source>
        <dbReference type="ARBA" id="ARBA00022777"/>
    </source>
</evidence>
<dbReference type="Proteomes" id="UP000245946">
    <property type="component" value="Unassembled WGS sequence"/>
</dbReference>
<keyword evidence="2" id="KW-0418">Kinase</keyword>
<dbReference type="Gene3D" id="3.30.420.40">
    <property type="match status" value="1"/>
</dbReference>
<evidence type="ECO:0000313" key="4">
    <source>
        <dbReference type="Proteomes" id="UP000245946"/>
    </source>
</evidence>
<organism evidence="3 4">
    <name type="scientific">Tilletiopsis washingtonensis</name>
    <dbReference type="NCBI Taxonomy" id="58919"/>
    <lineage>
        <taxon>Eukaryota</taxon>
        <taxon>Fungi</taxon>
        <taxon>Dikarya</taxon>
        <taxon>Basidiomycota</taxon>
        <taxon>Ustilaginomycotina</taxon>
        <taxon>Exobasidiomycetes</taxon>
        <taxon>Entylomatales</taxon>
        <taxon>Entylomatales incertae sedis</taxon>
        <taxon>Tilletiopsis</taxon>
    </lineage>
</organism>
<keyword evidence="1" id="KW-0808">Transferase</keyword>
<dbReference type="GeneID" id="37272014"/>
<dbReference type="EMBL" id="KZ819308">
    <property type="protein sequence ID" value="PWN94879.1"/>
    <property type="molecule type" value="Genomic_DNA"/>
</dbReference>
<dbReference type="GO" id="GO:0005997">
    <property type="term" value="P:xylulose metabolic process"/>
    <property type="evidence" value="ECO:0007669"/>
    <property type="project" value="TreeGrafter"/>
</dbReference>
<dbReference type="STRING" id="58919.A0A316Z043"/>
<dbReference type="RefSeq" id="XP_025595158.1">
    <property type="nucleotide sequence ID" value="XM_025744470.1"/>
</dbReference>
<name>A0A316Z043_9BASI</name>
<evidence type="ECO:0008006" key="5">
    <source>
        <dbReference type="Google" id="ProtNLM"/>
    </source>
</evidence>